<dbReference type="STRING" id="1280954.HPO_00870"/>
<evidence type="ECO:0000313" key="3">
    <source>
        <dbReference type="EMBL" id="KDA00537.1"/>
    </source>
</evidence>
<feature type="domain" description="TIR" evidence="2">
    <location>
        <begin position="27"/>
        <end position="115"/>
    </location>
</feature>
<dbReference type="SUPFAM" id="SSF52200">
    <property type="entry name" value="Toll/Interleukin receptor TIR domain"/>
    <property type="match status" value="1"/>
</dbReference>
<dbReference type="PATRIC" id="fig|1280954.3.peg.179"/>
<dbReference type="eggNOG" id="COG1192">
    <property type="taxonomic scope" value="Bacteria"/>
</dbReference>
<comment type="caution">
    <text evidence="3">The sequence shown here is derived from an EMBL/GenBank/DDBJ whole genome shotgun (WGS) entry which is preliminary data.</text>
</comment>
<name>A0A062VLG9_9PROT</name>
<evidence type="ECO:0000259" key="1">
    <source>
        <dbReference type="Pfam" id="PF01656"/>
    </source>
</evidence>
<feature type="domain" description="CobQ/CobB/MinD/ParA nucleotide binding" evidence="1">
    <location>
        <begin position="153"/>
        <end position="384"/>
    </location>
</feature>
<gene>
    <name evidence="3" type="ORF">HPO_00870</name>
</gene>
<dbReference type="Proteomes" id="UP000027100">
    <property type="component" value="Unassembled WGS sequence"/>
</dbReference>
<sequence>MAESRAVPLKGRSRQKIHAPRGQMSHVYISHSGKDPDALLALHEALRAASVTVFHPGEDTSRAEADAAIDRAFAIIVLVSAEGVRSRRVRQDVEAAKAMGLKLIPYQVDKARLNGFFKQEVQPHLRLSSAMPDGLDQLVAETQEAYRKKCPVIAVMNLKGGVGKTTVTAQVFGAWQEAFGGRVLLIDLDPQYNLTQTFYPMDLADASSAQDRSVISLFERSRLHARDAASPAENWLGLTIQPFTPAPRDQFVHPVLGVDGPPGRLDIISGQFEISKYAFSGDPDALAAVKQHFLRSVDHYRSEYDLIVFDTNPNATFLTRCALEAADRVIAPMHADIYSLRGVRLLNQVICNQIEEARRPELSILFNAVNRNEQSTFEADARNGVFDEIAGFPLSEALLTAALPRSAHFAVKAPQEGQPAWRQLVIHAGRGGGLKPIRESLKQVALEIRDLNERKKGH</sequence>
<dbReference type="Gene3D" id="3.40.50.300">
    <property type="entry name" value="P-loop containing nucleotide triphosphate hydrolases"/>
    <property type="match status" value="1"/>
</dbReference>
<dbReference type="Pfam" id="PF13676">
    <property type="entry name" value="TIR_2"/>
    <property type="match status" value="1"/>
</dbReference>
<dbReference type="EMBL" id="ARYM01000001">
    <property type="protein sequence ID" value="KDA00537.1"/>
    <property type="molecule type" value="Genomic_DNA"/>
</dbReference>
<dbReference type="Pfam" id="PF01656">
    <property type="entry name" value="CbiA"/>
    <property type="match status" value="1"/>
</dbReference>
<accession>A0A062VLG9</accession>
<keyword evidence="4" id="KW-1185">Reference proteome</keyword>
<dbReference type="PANTHER" id="PTHR13696:SF99">
    <property type="entry name" value="COBYRINIC ACID AC-DIAMIDE SYNTHASE"/>
    <property type="match status" value="1"/>
</dbReference>
<dbReference type="InterPro" id="IPR027417">
    <property type="entry name" value="P-loop_NTPase"/>
</dbReference>
<evidence type="ECO:0000259" key="2">
    <source>
        <dbReference type="Pfam" id="PF13676"/>
    </source>
</evidence>
<organism evidence="3 4">
    <name type="scientific">Hyphomonas polymorpha PS728</name>
    <dbReference type="NCBI Taxonomy" id="1280954"/>
    <lineage>
        <taxon>Bacteria</taxon>
        <taxon>Pseudomonadati</taxon>
        <taxon>Pseudomonadota</taxon>
        <taxon>Alphaproteobacteria</taxon>
        <taxon>Hyphomonadales</taxon>
        <taxon>Hyphomonadaceae</taxon>
        <taxon>Hyphomonas</taxon>
    </lineage>
</organism>
<dbReference type="GO" id="GO:0007165">
    <property type="term" value="P:signal transduction"/>
    <property type="evidence" value="ECO:0007669"/>
    <property type="project" value="InterPro"/>
</dbReference>
<evidence type="ECO:0000313" key="4">
    <source>
        <dbReference type="Proteomes" id="UP000027100"/>
    </source>
</evidence>
<dbReference type="Gene3D" id="3.40.50.10140">
    <property type="entry name" value="Toll/interleukin-1 receptor homology (TIR) domain"/>
    <property type="match status" value="1"/>
</dbReference>
<dbReference type="SUPFAM" id="SSF52540">
    <property type="entry name" value="P-loop containing nucleoside triphosphate hydrolases"/>
    <property type="match status" value="1"/>
</dbReference>
<dbReference type="CDD" id="cd02042">
    <property type="entry name" value="ParAB_family"/>
    <property type="match status" value="1"/>
</dbReference>
<dbReference type="InterPro" id="IPR002586">
    <property type="entry name" value="CobQ/CobB/MinD/ParA_Nub-bd_dom"/>
</dbReference>
<dbReference type="PANTHER" id="PTHR13696">
    <property type="entry name" value="P-LOOP CONTAINING NUCLEOSIDE TRIPHOSPHATE HYDROLASE"/>
    <property type="match status" value="1"/>
</dbReference>
<dbReference type="InterPro" id="IPR000157">
    <property type="entry name" value="TIR_dom"/>
</dbReference>
<dbReference type="InterPro" id="IPR050678">
    <property type="entry name" value="DNA_Partitioning_ATPase"/>
</dbReference>
<proteinExistence type="predicted"/>
<dbReference type="AlphaFoldDB" id="A0A062VLG9"/>
<dbReference type="InterPro" id="IPR035897">
    <property type="entry name" value="Toll_tir_struct_dom_sf"/>
</dbReference>
<protein>
    <submittedName>
        <fullName evidence="3">Nucleotide binding protein</fullName>
    </submittedName>
</protein>
<reference evidence="3 4" key="1">
    <citation type="journal article" date="2014" name="Antonie Van Leeuwenhoek">
        <title>Hyphomonas beringensis sp. nov. and Hyphomonas chukchiensis sp. nov., isolated from surface seawater of the Bering Sea and Chukchi Sea.</title>
        <authorList>
            <person name="Li C."/>
            <person name="Lai Q."/>
            <person name="Li G."/>
            <person name="Dong C."/>
            <person name="Wang J."/>
            <person name="Liao Y."/>
            <person name="Shao Z."/>
        </authorList>
    </citation>
    <scope>NUCLEOTIDE SEQUENCE [LARGE SCALE GENOMIC DNA]</scope>
    <source>
        <strain evidence="3 4">PS728</strain>
    </source>
</reference>